<accession>A0A1H4GJW0</accession>
<dbReference type="STRING" id="408074.SAMN05660909_05434"/>
<protein>
    <submittedName>
        <fullName evidence="2">Transcriptional regulator, predicted component of viral defense system</fullName>
    </submittedName>
</protein>
<evidence type="ECO:0000259" key="1">
    <source>
        <dbReference type="Pfam" id="PF09407"/>
    </source>
</evidence>
<dbReference type="EMBL" id="FNRL01000043">
    <property type="protein sequence ID" value="SEB09919.1"/>
    <property type="molecule type" value="Genomic_DNA"/>
</dbReference>
<dbReference type="Proteomes" id="UP000199656">
    <property type="component" value="Unassembled WGS sequence"/>
</dbReference>
<dbReference type="OrthoDB" id="42441at2"/>
<name>A0A1H4GJW0_9BACT</name>
<organism evidence="2 3">
    <name type="scientific">Chitinophaga terrae</name>
    <name type="common">ex Kim and Jung 2007</name>
    <dbReference type="NCBI Taxonomy" id="408074"/>
    <lineage>
        <taxon>Bacteria</taxon>
        <taxon>Pseudomonadati</taxon>
        <taxon>Bacteroidota</taxon>
        <taxon>Chitinophagia</taxon>
        <taxon>Chitinophagales</taxon>
        <taxon>Chitinophagaceae</taxon>
        <taxon>Chitinophaga</taxon>
    </lineage>
</organism>
<dbReference type="InterPro" id="IPR018547">
    <property type="entry name" value="AbiEi_C"/>
</dbReference>
<dbReference type="Pfam" id="PF09407">
    <property type="entry name" value="AbiEi_1"/>
    <property type="match status" value="1"/>
</dbReference>
<evidence type="ECO:0000313" key="2">
    <source>
        <dbReference type="EMBL" id="SEB09919.1"/>
    </source>
</evidence>
<proteinExistence type="predicted"/>
<dbReference type="AlphaFoldDB" id="A0A1H4GJW0"/>
<keyword evidence="3" id="KW-1185">Reference proteome</keyword>
<dbReference type="RefSeq" id="WP_089766007.1">
    <property type="nucleotide sequence ID" value="NZ_BKAT01000066.1"/>
</dbReference>
<evidence type="ECO:0000313" key="3">
    <source>
        <dbReference type="Proteomes" id="UP000199656"/>
    </source>
</evidence>
<sequence>MEDSRQYKSAEDWVNHLLAKGKYAFALHQFRADFPGQSDTANKFALKRLVDKEQIISIHKGYYLIIPPQYRSKGILPPTLFLDAFMKELDRPYYLALLNAAAYHGASHQQPQEFFVVTGFPVLRPMQKKGLKLNYISKKEIPATLLDTRKTEAGYLKISNPALTATDLIQYSKRIGGINRVATVLAELAESIQPNAFDTNLLQHVPVTALQRLGYLLDKIFDNQPLANALYMALQYNNAPLFRIPLKASAPAKGFASDERWKVIVNTTIELDE</sequence>
<feature type="domain" description="AbiEi antitoxin C-terminal" evidence="1">
    <location>
        <begin position="76"/>
        <end position="218"/>
    </location>
</feature>
<gene>
    <name evidence="2" type="ORF">SAMN05660909_05434</name>
</gene>
<reference evidence="3" key="1">
    <citation type="submission" date="2016-10" db="EMBL/GenBank/DDBJ databases">
        <authorList>
            <person name="Varghese N."/>
            <person name="Submissions S."/>
        </authorList>
    </citation>
    <scope>NUCLEOTIDE SEQUENCE [LARGE SCALE GENOMIC DNA]</scope>
    <source>
        <strain evidence="3">DSM 23920</strain>
    </source>
</reference>